<dbReference type="Pfam" id="PF20059">
    <property type="entry name" value="DUF6458"/>
    <property type="match status" value="1"/>
</dbReference>
<evidence type="ECO:0000313" key="3">
    <source>
        <dbReference type="EMBL" id="GIG71725.1"/>
    </source>
</evidence>
<dbReference type="Proteomes" id="UP000653674">
    <property type="component" value="Unassembled WGS sequence"/>
</dbReference>
<reference evidence="3" key="1">
    <citation type="submission" date="2021-01" db="EMBL/GenBank/DDBJ databases">
        <title>Whole genome shotgun sequence of Planosporangium flavigriseum NBRC 105377.</title>
        <authorList>
            <person name="Komaki H."/>
            <person name="Tamura T."/>
        </authorList>
    </citation>
    <scope>NUCLEOTIDE SEQUENCE</scope>
    <source>
        <strain evidence="3">NBRC 105377</strain>
    </source>
</reference>
<protein>
    <recommendedName>
        <fullName evidence="2">DUF6458 domain-containing protein</fullName>
    </recommendedName>
</protein>
<dbReference type="AlphaFoldDB" id="A0A8J3LRA0"/>
<evidence type="ECO:0000313" key="4">
    <source>
        <dbReference type="Proteomes" id="UP000653674"/>
    </source>
</evidence>
<accession>A0A8J3LRA0</accession>
<keyword evidence="4" id="KW-1185">Reference proteome</keyword>
<gene>
    <name evidence="3" type="ORF">Pfl04_01290</name>
</gene>
<keyword evidence="1" id="KW-1133">Transmembrane helix</keyword>
<keyword evidence="1" id="KW-0472">Membrane</keyword>
<dbReference type="InterPro" id="IPR045597">
    <property type="entry name" value="DUF6458"/>
</dbReference>
<feature type="transmembrane region" description="Helical" evidence="1">
    <location>
        <begin position="31"/>
        <end position="51"/>
    </location>
</feature>
<evidence type="ECO:0000256" key="1">
    <source>
        <dbReference type="SAM" id="Phobius"/>
    </source>
</evidence>
<feature type="transmembrane region" description="Helical" evidence="1">
    <location>
        <begin position="7"/>
        <end position="25"/>
    </location>
</feature>
<keyword evidence="1" id="KW-0812">Transmembrane</keyword>
<organism evidence="3 4">
    <name type="scientific">Planosporangium flavigriseum</name>
    <dbReference type="NCBI Taxonomy" id="373681"/>
    <lineage>
        <taxon>Bacteria</taxon>
        <taxon>Bacillati</taxon>
        <taxon>Actinomycetota</taxon>
        <taxon>Actinomycetes</taxon>
        <taxon>Micromonosporales</taxon>
        <taxon>Micromonosporaceae</taxon>
        <taxon>Planosporangium</taxon>
    </lineage>
</organism>
<dbReference type="EMBL" id="BONU01000001">
    <property type="protein sequence ID" value="GIG71725.1"/>
    <property type="molecule type" value="Genomic_DNA"/>
</dbReference>
<name>A0A8J3LRA0_9ACTN</name>
<comment type="caution">
    <text evidence="3">The sequence shown here is derived from an EMBL/GenBank/DDBJ whole genome shotgun (WGS) entry which is preliminary data.</text>
</comment>
<evidence type="ECO:0000259" key="2">
    <source>
        <dbReference type="Pfam" id="PF20059"/>
    </source>
</evidence>
<dbReference type="RefSeq" id="WP_168076265.1">
    <property type="nucleotide sequence ID" value="NZ_BAAAQJ010000026.1"/>
</dbReference>
<feature type="domain" description="DUF6458" evidence="2">
    <location>
        <begin position="1"/>
        <end position="74"/>
    </location>
</feature>
<proteinExistence type="predicted"/>
<sequence>MGIGGSILLIVIGAILTFALNVQLGAVNLDLVGWIMMAAGLLGLIITTYIWSSRRRTVVSEGPAGYRRVEERTDPYEPM</sequence>